<proteinExistence type="predicted"/>
<protein>
    <submittedName>
        <fullName evidence="1">DUF3617 domain-containing protein</fullName>
    </submittedName>
</protein>
<dbReference type="EMBL" id="CP081297">
    <property type="protein sequence ID" value="QZD86342.1"/>
    <property type="molecule type" value="Genomic_DNA"/>
</dbReference>
<name>A0ABX8ZBJ3_9SPHN</name>
<gene>
    <name evidence="1" type="ORF">K3166_08770</name>
</gene>
<dbReference type="InterPro" id="IPR022061">
    <property type="entry name" value="DUF3617"/>
</dbReference>
<dbReference type="RefSeq" id="WP_221421887.1">
    <property type="nucleotide sequence ID" value="NZ_CP081297.1"/>
</dbReference>
<sequence length="181" mass="19731">MRRFALLIASTIVLAGCGGPESADVDGDGEITMEEAAERSKDMAKPDPGQYRSTTEMVELNMPGAPQEVRDMMRGMLDQGAQSREFCLTPEQAEEGFAEMIKKSQIQDSCSFEKFDADSGTIDAVMICNQPGQGEGRMTMQGTGDSTSSDMRMTMEIQTPDGQEMNMVMRTQSERIGDCPG</sequence>
<dbReference type="PROSITE" id="PS51257">
    <property type="entry name" value="PROKAR_LIPOPROTEIN"/>
    <property type="match status" value="1"/>
</dbReference>
<evidence type="ECO:0000313" key="2">
    <source>
        <dbReference type="Proteomes" id="UP000824280"/>
    </source>
</evidence>
<organism evidence="1 2">
    <name type="scientific">Qipengyuania psychrotolerans</name>
    <dbReference type="NCBI Taxonomy" id="2867238"/>
    <lineage>
        <taxon>Bacteria</taxon>
        <taxon>Pseudomonadati</taxon>
        <taxon>Pseudomonadota</taxon>
        <taxon>Alphaproteobacteria</taxon>
        <taxon>Sphingomonadales</taxon>
        <taxon>Erythrobacteraceae</taxon>
        <taxon>Qipengyuania</taxon>
    </lineage>
</organism>
<keyword evidence="2" id="KW-1185">Reference proteome</keyword>
<accession>A0ABX8ZBJ3</accession>
<dbReference type="Proteomes" id="UP000824280">
    <property type="component" value="Chromosome"/>
</dbReference>
<reference evidence="1 2" key="1">
    <citation type="submission" date="2021-08" db="EMBL/GenBank/DDBJ databases">
        <title>Comparative Genomics Analysis of the Genus Qipengyuania Reveals Extensive Genetic Diversity and Metabolic Versatility, Including the Description of Fifteen Novel Species.</title>
        <authorList>
            <person name="Liu Y."/>
        </authorList>
    </citation>
    <scope>NUCLEOTIDE SEQUENCE [LARGE SCALE GENOMIC DNA]</scope>
    <source>
        <strain evidence="1 2">1XM2-8</strain>
    </source>
</reference>
<dbReference type="Pfam" id="PF12276">
    <property type="entry name" value="DUF3617"/>
    <property type="match status" value="1"/>
</dbReference>
<evidence type="ECO:0000313" key="1">
    <source>
        <dbReference type="EMBL" id="QZD86342.1"/>
    </source>
</evidence>